<protein>
    <recommendedName>
        <fullName evidence="2">tRNA threonylcarbamoyladenosine biosynthesis protein TsaB</fullName>
    </recommendedName>
    <alternativeName>
        <fullName evidence="3">t(6)A37 threonylcarbamoyladenosine biosynthesis protein TsaB</fullName>
    </alternativeName>
</protein>
<comment type="caution">
    <text evidence="5">The sequence shown here is derived from an EMBL/GenBank/DDBJ whole genome shotgun (WGS) entry which is preliminary data.</text>
</comment>
<evidence type="ECO:0000256" key="1">
    <source>
        <dbReference type="ARBA" id="ARBA00010493"/>
    </source>
</evidence>
<dbReference type="PANTHER" id="PTHR11735:SF11">
    <property type="entry name" value="TRNA THREONYLCARBAMOYLADENOSINE BIOSYNTHESIS PROTEIN TSAB"/>
    <property type="match status" value="1"/>
</dbReference>
<evidence type="ECO:0000313" key="6">
    <source>
        <dbReference type="Proteomes" id="UP000738126"/>
    </source>
</evidence>
<dbReference type="Proteomes" id="UP000738126">
    <property type="component" value="Unassembled WGS sequence"/>
</dbReference>
<dbReference type="InterPro" id="IPR000905">
    <property type="entry name" value="Gcp-like_dom"/>
</dbReference>
<evidence type="ECO:0000256" key="3">
    <source>
        <dbReference type="ARBA" id="ARBA00032446"/>
    </source>
</evidence>
<evidence type="ECO:0000259" key="4">
    <source>
        <dbReference type="Pfam" id="PF00814"/>
    </source>
</evidence>
<dbReference type="RefSeq" id="WP_200260181.1">
    <property type="nucleotide sequence ID" value="NZ_NRSH01000120.1"/>
</dbReference>
<reference evidence="5 6" key="1">
    <citation type="journal article" date="2020" name="Microorganisms">
        <title>Osmotic Adaptation and Compatible Solute Biosynthesis of Phototrophic Bacteria as Revealed from Genome Analyses.</title>
        <authorList>
            <person name="Imhoff J.F."/>
            <person name="Rahn T."/>
            <person name="Kunzel S."/>
            <person name="Keller A."/>
            <person name="Neulinger S.C."/>
        </authorList>
    </citation>
    <scope>NUCLEOTIDE SEQUENCE [LARGE SCALE GENOMIC DNA]</scope>
    <source>
        <strain evidence="5 6">DSM 15116</strain>
    </source>
</reference>
<dbReference type="PANTHER" id="PTHR11735">
    <property type="entry name" value="TRNA N6-ADENOSINE THREONYLCARBAMOYLTRANSFERASE"/>
    <property type="match status" value="1"/>
</dbReference>
<dbReference type="InterPro" id="IPR022496">
    <property type="entry name" value="T6A_TsaB"/>
</dbReference>
<name>A0ABS1E698_9GAMM</name>
<evidence type="ECO:0000313" key="5">
    <source>
        <dbReference type="EMBL" id="MBK1727263.1"/>
    </source>
</evidence>
<comment type="similarity">
    <text evidence="1">Belongs to the KAE1 / TsaD family. TsaB subfamily.</text>
</comment>
<proteinExistence type="inferred from homology"/>
<accession>A0ABS1E698</accession>
<feature type="domain" description="Gcp-like" evidence="4">
    <location>
        <begin position="31"/>
        <end position="150"/>
    </location>
</feature>
<keyword evidence="6" id="KW-1185">Reference proteome</keyword>
<gene>
    <name evidence="5" type="primary">tsaB</name>
    <name evidence="5" type="ORF">CKO13_09580</name>
</gene>
<dbReference type="Pfam" id="PF00814">
    <property type="entry name" value="TsaD"/>
    <property type="match status" value="1"/>
</dbReference>
<sequence>MQQPVIIALETCTEGCSAAVYAAGAVHHRLEEAPRRHTARLLPLLEAVMAEAGVARGAVDAVAFGRGPGAFVGVRMAASAAQGLCTAWSVPALPVSTLAALAEGAYRRRGAERVLAALDARMGQVYWGAFERAAGGLMAPAGEEAAADPEAVAGGGPAWLGVGRGFAAYPDALPETGAGREPDALPEARDLLPQALADWAAGRCVAPAQALPVYLRAWT</sequence>
<dbReference type="NCBIfam" id="TIGR03725">
    <property type="entry name" value="T6A_YeaZ"/>
    <property type="match status" value="1"/>
</dbReference>
<dbReference type="SUPFAM" id="SSF53067">
    <property type="entry name" value="Actin-like ATPase domain"/>
    <property type="match status" value="2"/>
</dbReference>
<dbReference type="Gene3D" id="3.30.420.40">
    <property type="match status" value="2"/>
</dbReference>
<organism evidence="5 6">
    <name type="scientific">Halorhodospira neutriphila</name>
    <dbReference type="NCBI Taxonomy" id="168379"/>
    <lineage>
        <taxon>Bacteria</taxon>
        <taxon>Pseudomonadati</taxon>
        <taxon>Pseudomonadota</taxon>
        <taxon>Gammaproteobacteria</taxon>
        <taxon>Chromatiales</taxon>
        <taxon>Ectothiorhodospiraceae</taxon>
        <taxon>Halorhodospira</taxon>
    </lineage>
</organism>
<dbReference type="EMBL" id="NRSH01000120">
    <property type="protein sequence ID" value="MBK1727263.1"/>
    <property type="molecule type" value="Genomic_DNA"/>
</dbReference>
<dbReference type="InterPro" id="IPR043129">
    <property type="entry name" value="ATPase_NBD"/>
</dbReference>
<dbReference type="CDD" id="cd24032">
    <property type="entry name" value="ASKHA_NBD_TsaB"/>
    <property type="match status" value="1"/>
</dbReference>
<evidence type="ECO:0000256" key="2">
    <source>
        <dbReference type="ARBA" id="ARBA00019012"/>
    </source>
</evidence>